<evidence type="ECO:0000313" key="3">
    <source>
        <dbReference type="Proteomes" id="UP000313948"/>
    </source>
</evidence>
<dbReference type="Proteomes" id="UP000313948">
    <property type="component" value="Chromosome"/>
</dbReference>
<reference evidence="2 3" key="1">
    <citation type="submission" date="2019-05" db="EMBL/GenBank/DDBJ databases">
        <title>Georgenia *** sp. nov., and Georgenia *** sp. nov., isolated from the intestinal contents of plateau pika (Ochotona curzoniae) in the Qinghai-Tibet plateau of China.</title>
        <authorList>
            <person name="Tian Z."/>
        </authorList>
    </citation>
    <scope>NUCLEOTIDE SEQUENCE [LARGE SCALE GENOMIC DNA]</scope>
    <source>
        <strain evidence="2 3">Z294</strain>
    </source>
</reference>
<dbReference type="SUPFAM" id="SSF53474">
    <property type="entry name" value="alpha/beta-Hydrolases"/>
    <property type="match status" value="1"/>
</dbReference>
<sequence length="611" mass="64987">MKISSFRLFRGGPGSPPTASSRRRRSREVLIAASAVGALALGIAGAAPAAADTEADLGPTLVKTDVAPTGYSVKFRYEAPPGVEQVHLYGDWTYAQPETITCDGCGEHRLPSQWRPGDVAATQWRTIPMVKGADGVWEATTPLPAGTFRYAFTHDCASDVATGCTLHYDPANPWEIFPQYPGAPGAVRSTFWVPTHPDFPTYATDYQRPLPADQMGELQSLRYDSPLSTNPAGVHDLLVYTPHGYDADRAEPYPTLYLSHGGGDHSTAWFMQGVAHYIVQNAINEGAAEEMVVVATDFNGLPGGNVGFVDELRNNIFPFVEESFNVSTDPADRAFAGFSAGGSRAQTLAYDYTDLFGYHGVWSIGGGPASAEQVERMKNVSGAIMWGTGLQDRLGNIAVNSVARAAAHRAAGIDLIEHNVPGGHTWHSWRPLLNFYVRNVVFQDPADRSGIPLKANVTETSGALTLSVASYGDAVELGDERRLADRLTFRGTLPTVTVTDSRSANQAAGGGWSVTGQSSVFRSGSHELDAGHLGWKPLLVNPKPGVTPGPTVASIISGGRGLAAPATLAAADQAGRRGQAQMTADLLLEFPVDAAFGEYTANLSVSLFPTD</sequence>
<dbReference type="EMBL" id="CP040899">
    <property type="protein sequence ID" value="QDB78052.1"/>
    <property type="molecule type" value="Genomic_DNA"/>
</dbReference>
<dbReference type="Pfam" id="PF00756">
    <property type="entry name" value="Esterase"/>
    <property type="match status" value="1"/>
</dbReference>
<dbReference type="Gene3D" id="2.60.40.10">
    <property type="entry name" value="Immunoglobulins"/>
    <property type="match status" value="1"/>
</dbReference>
<dbReference type="InterPro" id="IPR014756">
    <property type="entry name" value="Ig_E-set"/>
</dbReference>
<dbReference type="Gene3D" id="3.40.50.1820">
    <property type="entry name" value="alpha/beta hydrolase"/>
    <property type="match status" value="1"/>
</dbReference>
<dbReference type="InterPro" id="IPR050583">
    <property type="entry name" value="Mycobacterial_A85_antigen"/>
</dbReference>
<dbReference type="RefSeq" id="WP_139947390.1">
    <property type="nucleotide sequence ID" value="NZ_CP040899.1"/>
</dbReference>
<dbReference type="PANTHER" id="PTHR48098:SF6">
    <property type="entry name" value="FERRI-BACILLIBACTIN ESTERASE BESA"/>
    <property type="match status" value="1"/>
</dbReference>
<dbReference type="InterPro" id="IPR013783">
    <property type="entry name" value="Ig-like_fold"/>
</dbReference>
<gene>
    <name evidence="2" type="ORF">FE251_00615</name>
</gene>
<dbReference type="SUPFAM" id="SSF81296">
    <property type="entry name" value="E set domains"/>
    <property type="match status" value="1"/>
</dbReference>
<evidence type="ECO:0000256" key="1">
    <source>
        <dbReference type="SAM" id="MobiDB-lite"/>
    </source>
</evidence>
<dbReference type="PANTHER" id="PTHR48098">
    <property type="entry name" value="ENTEROCHELIN ESTERASE-RELATED"/>
    <property type="match status" value="1"/>
</dbReference>
<organism evidence="2 3">
    <name type="scientific">Georgenia wutianyii</name>
    <dbReference type="NCBI Taxonomy" id="2585135"/>
    <lineage>
        <taxon>Bacteria</taxon>
        <taxon>Bacillati</taxon>
        <taxon>Actinomycetota</taxon>
        <taxon>Actinomycetes</taxon>
        <taxon>Micrococcales</taxon>
        <taxon>Bogoriellaceae</taxon>
        <taxon>Georgenia</taxon>
    </lineage>
</organism>
<evidence type="ECO:0008006" key="4">
    <source>
        <dbReference type="Google" id="ProtNLM"/>
    </source>
</evidence>
<keyword evidence="3" id="KW-1185">Reference proteome</keyword>
<evidence type="ECO:0000313" key="2">
    <source>
        <dbReference type="EMBL" id="QDB78052.1"/>
    </source>
</evidence>
<protein>
    <recommendedName>
        <fullName evidence="4">Acyl-CoA:diacylglycerol acyltransferase</fullName>
    </recommendedName>
</protein>
<dbReference type="InterPro" id="IPR029058">
    <property type="entry name" value="AB_hydrolase_fold"/>
</dbReference>
<proteinExistence type="predicted"/>
<accession>A0ABX5VIF6</accession>
<name>A0ABX5VIF6_9MICO</name>
<feature type="region of interest" description="Disordered" evidence="1">
    <location>
        <begin position="1"/>
        <end position="25"/>
    </location>
</feature>
<dbReference type="InterPro" id="IPR000801">
    <property type="entry name" value="Esterase-like"/>
</dbReference>